<accession>A0ABM9PC43</accession>
<dbReference type="SUPFAM" id="SSF56634">
    <property type="entry name" value="Heme-dependent catalase-like"/>
    <property type="match status" value="1"/>
</dbReference>
<evidence type="ECO:0000313" key="3">
    <source>
        <dbReference type="EMBL" id="CAL2103055.1"/>
    </source>
</evidence>
<gene>
    <name evidence="3" type="ORF">T190423A01A_30169</name>
</gene>
<dbReference type="Gene3D" id="2.40.180.10">
    <property type="entry name" value="Catalase core domain"/>
    <property type="match status" value="1"/>
</dbReference>
<keyword evidence="3" id="KW-0575">Peroxidase</keyword>
<keyword evidence="4" id="KW-1185">Reference proteome</keyword>
<protein>
    <recommendedName>
        <fullName evidence="1">catalase</fullName>
        <ecNumber evidence="1">1.11.1.6</ecNumber>
    </recommendedName>
</protein>
<dbReference type="InterPro" id="IPR036761">
    <property type="entry name" value="TTHA0802/YceI-like_sf"/>
</dbReference>
<evidence type="ECO:0000259" key="2">
    <source>
        <dbReference type="SMART" id="SM00867"/>
    </source>
</evidence>
<dbReference type="Pfam" id="PF04264">
    <property type="entry name" value="YceI"/>
    <property type="match status" value="1"/>
</dbReference>
<dbReference type="InterPro" id="IPR020835">
    <property type="entry name" value="Catalase_sf"/>
</dbReference>
<organism evidence="3 4">
    <name type="scientific">Tenacibaculum polynesiense</name>
    <dbReference type="NCBI Taxonomy" id="3137857"/>
    <lineage>
        <taxon>Bacteria</taxon>
        <taxon>Pseudomonadati</taxon>
        <taxon>Bacteroidota</taxon>
        <taxon>Flavobacteriia</taxon>
        <taxon>Flavobacteriales</taxon>
        <taxon>Flavobacteriaceae</taxon>
        <taxon>Tenacibaculum</taxon>
    </lineage>
</organism>
<dbReference type="InterPro" id="IPR018028">
    <property type="entry name" value="Catalase"/>
</dbReference>
<dbReference type="Pfam" id="PF00199">
    <property type="entry name" value="Catalase"/>
    <property type="match status" value="1"/>
</dbReference>
<dbReference type="EC" id="1.11.1.6" evidence="1"/>
<name>A0ABM9PC43_9FLAO</name>
<dbReference type="InterPro" id="IPR011614">
    <property type="entry name" value="Catalase_core"/>
</dbReference>
<dbReference type="Gene3D" id="1.20.1280.120">
    <property type="match status" value="1"/>
</dbReference>
<dbReference type="RefSeq" id="WP_348717000.1">
    <property type="nucleotide sequence ID" value="NZ_CAXJIO010000012.1"/>
</dbReference>
<comment type="caution">
    <text evidence="3">The sequence shown here is derived from an EMBL/GenBank/DDBJ whole genome shotgun (WGS) entry which is preliminary data.</text>
</comment>
<evidence type="ECO:0000256" key="1">
    <source>
        <dbReference type="ARBA" id="ARBA00012314"/>
    </source>
</evidence>
<dbReference type="PANTHER" id="PTHR34406:SF1">
    <property type="entry name" value="PROTEIN YCEI"/>
    <property type="match status" value="1"/>
</dbReference>
<proteinExistence type="predicted"/>
<dbReference type="PROSITE" id="PS51257">
    <property type="entry name" value="PROKAR_LIPOPROTEIN"/>
    <property type="match status" value="1"/>
</dbReference>
<dbReference type="InterPro" id="IPR007372">
    <property type="entry name" value="Lipid/polyisoprenoid-bd_YceI"/>
</dbReference>
<dbReference type="SMART" id="SM00867">
    <property type="entry name" value="YceI"/>
    <property type="match status" value="1"/>
</dbReference>
<dbReference type="Gene3D" id="2.40.128.110">
    <property type="entry name" value="Lipid/polyisoprenoid-binding, YceI-like"/>
    <property type="match status" value="1"/>
</dbReference>
<evidence type="ECO:0000313" key="4">
    <source>
        <dbReference type="Proteomes" id="UP001497527"/>
    </source>
</evidence>
<dbReference type="EMBL" id="CAXJIO010000012">
    <property type="protein sequence ID" value="CAL2103055.1"/>
    <property type="molecule type" value="Genomic_DNA"/>
</dbReference>
<reference evidence="3 4" key="1">
    <citation type="submission" date="2024-05" db="EMBL/GenBank/DDBJ databases">
        <authorList>
            <person name="Duchaud E."/>
        </authorList>
    </citation>
    <scope>NUCLEOTIDE SEQUENCE [LARGE SCALE GENOMIC DNA]</scope>
    <source>
        <strain evidence="3">Ena-SAMPLE-TAB-13-05-2024-13:56:06:370-140308</strain>
    </source>
</reference>
<dbReference type="Proteomes" id="UP001497527">
    <property type="component" value="Unassembled WGS sequence"/>
</dbReference>
<keyword evidence="3" id="KW-0560">Oxidoreductase</keyword>
<dbReference type="GO" id="GO:0004096">
    <property type="term" value="F:catalase activity"/>
    <property type="evidence" value="ECO:0007669"/>
    <property type="project" value="UniProtKB-EC"/>
</dbReference>
<dbReference type="PROSITE" id="PS51402">
    <property type="entry name" value="CATALASE_3"/>
    <property type="match status" value="1"/>
</dbReference>
<dbReference type="SUPFAM" id="SSF101874">
    <property type="entry name" value="YceI-like"/>
    <property type="match status" value="1"/>
</dbReference>
<feature type="domain" description="Lipid/polyisoprenoid-binding YceI-like" evidence="2">
    <location>
        <begin position="47"/>
        <end position="247"/>
    </location>
</feature>
<sequence>MKQIQFIFLLFFIAVLSMTGCKEKNEAVKKEAVKTIDLKESVDGYTQYTIDTKTSYITYIGSKPTGKHNGKFYLSKGNIYVNNQTIVNGDIVIDLNSITVDDLNDKEDAQGKRVLINHLKSNDFFDVKNYPKGKFEITSVTQLTTKYSIDDKTEFESINQPLSNTENSIRNPTHIMSGSLELRGFKRSISFPIRITSSNSKIIIEGKLNIDRTDWSITYGEEASITDKLKDKFIYNTVNLGFYVEALKSNKKLSAHTLAPRTIDAFEKKFGIHKGKRRNHISGICFTGSFIINNERIRGLSSSKIFSTTPLKVIGRFSHKGGVKKDEAVHGEYGMAFQVILENGMTHNFSMNTLDFFPVSTPQGFLQLMTAKISGKEEDFVKLKKEHPEFKNFKAHYGKKPKVLKNYANHQFNSVNTFYLKNENGKKTAVRWSFIPRNETISINTSENVSYYKDLAELLNKKGKLLWDMVITIANPEDEINNAAKQWTGHHKTITAATLTINAVNEDGTCQNINFDPLQLQSGILPSEDPILKFRSPAYATAFVRRKQEQKQQK</sequence>
<dbReference type="PANTHER" id="PTHR34406">
    <property type="entry name" value="PROTEIN YCEI"/>
    <property type="match status" value="1"/>
</dbReference>